<keyword evidence="1 4" id="KW-0808">Transferase</keyword>
<gene>
    <name evidence="5" type="ORF">P280DRAFT_535619</name>
</gene>
<dbReference type="GO" id="GO:0006139">
    <property type="term" value="P:nucleobase-containing compound metabolic process"/>
    <property type="evidence" value="ECO:0007669"/>
    <property type="project" value="InterPro"/>
</dbReference>
<keyword evidence="5" id="KW-0378">Hydrolase</keyword>
<dbReference type="HAMAP" id="MF_00235">
    <property type="entry name" value="Adenylate_kinase_Adk"/>
    <property type="match status" value="1"/>
</dbReference>
<keyword evidence="3 4" id="KW-0418">Kinase</keyword>
<dbReference type="GO" id="GO:0016787">
    <property type="term" value="F:hydrolase activity"/>
    <property type="evidence" value="ECO:0007669"/>
    <property type="project" value="UniProtKB-KW"/>
</dbReference>
<evidence type="ECO:0000256" key="2">
    <source>
        <dbReference type="ARBA" id="ARBA00022741"/>
    </source>
</evidence>
<dbReference type="Gene3D" id="3.40.50.300">
    <property type="entry name" value="P-loop containing nucleotide triphosphate hydrolases"/>
    <property type="match status" value="2"/>
</dbReference>
<dbReference type="PANTHER" id="PTHR23359">
    <property type="entry name" value="NUCLEOTIDE KINASE"/>
    <property type="match status" value="1"/>
</dbReference>
<accession>A0A6A6SDH8</accession>
<dbReference type="Proteomes" id="UP000799753">
    <property type="component" value="Unassembled WGS sequence"/>
</dbReference>
<dbReference type="Pfam" id="PF13207">
    <property type="entry name" value="AAA_17"/>
    <property type="match status" value="1"/>
</dbReference>
<keyword evidence="2" id="KW-0547">Nucleotide-binding</keyword>
<dbReference type="InterPro" id="IPR027417">
    <property type="entry name" value="P-loop_NTPase"/>
</dbReference>
<protein>
    <submittedName>
        <fullName evidence="5">P-loop containing nucleoside triphosphate hydrolase protein</fullName>
    </submittedName>
</protein>
<evidence type="ECO:0000256" key="4">
    <source>
        <dbReference type="RuleBase" id="RU003330"/>
    </source>
</evidence>
<sequence length="166" mass="19119">MIPEIQFISALGPPGSGKGTQCARLKERYECEHVSVGDLLRAEADDPDSSFSKILREDWNERNDGFPWKVEIAGYFEEIVGSIHLVLLLSSPVEVLEDRLLQRHRTDDMETIRKQIVVFEETTAKVLETYREKEMVMEVNAEGEVDVVFLHIQEAFEKRAVKVNRR</sequence>
<proteinExistence type="inferred from homology"/>
<dbReference type="PRINTS" id="PR00094">
    <property type="entry name" value="ADENYLTKNASE"/>
</dbReference>
<reference evidence="5" key="1">
    <citation type="journal article" date="2020" name="Stud. Mycol.">
        <title>101 Dothideomycetes genomes: a test case for predicting lifestyles and emergence of pathogens.</title>
        <authorList>
            <person name="Haridas S."/>
            <person name="Albert R."/>
            <person name="Binder M."/>
            <person name="Bloem J."/>
            <person name="Labutti K."/>
            <person name="Salamov A."/>
            <person name="Andreopoulos B."/>
            <person name="Baker S."/>
            <person name="Barry K."/>
            <person name="Bills G."/>
            <person name="Bluhm B."/>
            <person name="Cannon C."/>
            <person name="Castanera R."/>
            <person name="Culley D."/>
            <person name="Daum C."/>
            <person name="Ezra D."/>
            <person name="Gonzalez J."/>
            <person name="Henrissat B."/>
            <person name="Kuo A."/>
            <person name="Liang C."/>
            <person name="Lipzen A."/>
            <person name="Lutzoni F."/>
            <person name="Magnuson J."/>
            <person name="Mondo S."/>
            <person name="Nolan M."/>
            <person name="Ohm R."/>
            <person name="Pangilinan J."/>
            <person name="Park H.-J."/>
            <person name="Ramirez L."/>
            <person name="Alfaro M."/>
            <person name="Sun H."/>
            <person name="Tritt A."/>
            <person name="Yoshinaga Y."/>
            <person name="Zwiers L.-H."/>
            <person name="Turgeon B."/>
            <person name="Goodwin S."/>
            <person name="Spatafora J."/>
            <person name="Crous P."/>
            <person name="Grigoriev I."/>
        </authorList>
    </citation>
    <scope>NUCLEOTIDE SEQUENCE</scope>
    <source>
        <strain evidence="5">CBS 473.64</strain>
    </source>
</reference>
<name>A0A6A6SDH8_9PLEO</name>
<dbReference type="OrthoDB" id="442176at2759"/>
<dbReference type="GO" id="GO:0005524">
    <property type="term" value="F:ATP binding"/>
    <property type="evidence" value="ECO:0007669"/>
    <property type="project" value="InterPro"/>
</dbReference>
<organism evidence="5 6">
    <name type="scientific">Massarina eburnea CBS 473.64</name>
    <dbReference type="NCBI Taxonomy" id="1395130"/>
    <lineage>
        <taxon>Eukaryota</taxon>
        <taxon>Fungi</taxon>
        <taxon>Dikarya</taxon>
        <taxon>Ascomycota</taxon>
        <taxon>Pezizomycotina</taxon>
        <taxon>Dothideomycetes</taxon>
        <taxon>Pleosporomycetidae</taxon>
        <taxon>Pleosporales</taxon>
        <taxon>Massarineae</taxon>
        <taxon>Massarinaceae</taxon>
        <taxon>Massarina</taxon>
    </lineage>
</organism>
<evidence type="ECO:0000256" key="1">
    <source>
        <dbReference type="ARBA" id="ARBA00022679"/>
    </source>
</evidence>
<evidence type="ECO:0000313" key="5">
    <source>
        <dbReference type="EMBL" id="KAF2644921.1"/>
    </source>
</evidence>
<dbReference type="Pfam" id="PF00406">
    <property type="entry name" value="ADK"/>
    <property type="match status" value="1"/>
</dbReference>
<evidence type="ECO:0000313" key="6">
    <source>
        <dbReference type="Proteomes" id="UP000799753"/>
    </source>
</evidence>
<dbReference type="EMBL" id="MU006778">
    <property type="protein sequence ID" value="KAF2644921.1"/>
    <property type="molecule type" value="Genomic_DNA"/>
</dbReference>
<dbReference type="AlphaFoldDB" id="A0A6A6SDH8"/>
<dbReference type="GO" id="GO:0019205">
    <property type="term" value="F:nucleobase-containing compound kinase activity"/>
    <property type="evidence" value="ECO:0007669"/>
    <property type="project" value="InterPro"/>
</dbReference>
<comment type="similarity">
    <text evidence="4">Belongs to the adenylate kinase family.</text>
</comment>
<evidence type="ECO:0000256" key="3">
    <source>
        <dbReference type="ARBA" id="ARBA00022777"/>
    </source>
</evidence>
<keyword evidence="6" id="KW-1185">Reference proteome</keyword>
<dbReference type="CDD" id="cd01428">
    <property type="entry name" value="ADK"/>
    <property type="match status" value="1"/>
</dbReference>
<dbReference type="SUPFAM" id="SSF52540">
    <property type="entry name" value="P-loop containing nucleoside triphosphate hydrolases"/>
    <property type="match status" value="1"/>
</dbReference>
<dbReference type="InterPro" id="IPR000850">
    <property type="entry name" value="Adenylat/UMP-CMP_kin"/>
</dbReference>